<reference evidence="3" key="3">
    <citation type="submission" date="2019-06" db="EMBL/GenBank/DDBJ databases">
        <authorList>
            <person name="Poynton C."/>
            <person name="Hasenbein S."/>
            <person name="Benoit J.B."/>
            <person name="Sepulveda M.S."/>
            <person name="Poelchau M.F."/>
            <person name="Murali S.C."/>
            <person name="Chen S."/>
            <person name="Glastad K.M."/>
            <person name="Werren J.H."/>
            <person name="Vineis J.H."/>
            <person name="Bowen J.L."/>
            <person name="Friedrich M."/>
            <person name="Jones J."/>
            <person name="Robertson H.M."/>
            <person name="Feyereisen R."/>
            <person name="Mechler-Hickson A."/>
            <person name="Mathers N."/>
            <person name="Lee C.E."/>
            <person name="Colbourne J.K."/>
            <person name="Biales A."/>
            <person name="Johnston J.S."/>
            <person name="Wellborn G.A."/>
            <person name="Rosendale A.J."/>
            <person name="Cridge A.G."/>
            <person name="Munoz-Torres M.C."/>
            <person name="Bain P.A."/>
            <person name="Manny A.R."/>
            <person name="Major K.M."/>
            <person name="Lambert F.N."/>
            <person name="Vulpe C.D."/>
            <person name="Tuck P."/>
            <person name="Blalock B.J."/>
            <person name="Lin Y.-Y."/>
            <person name="Smith M.E."/>
            <person name="Ochoa-Acuna H."/>
            <person name="Chen M.-J.M."/>
            <person name="Childers C.P."/>
            <person name="Qu J."/>
            <person name="Dugan S."/>
            <person name="Lee S.L."/>
            <person name="Chao H."/>
            <person name="Dinh H."/>
            <person name="Han Y."/>
            <person name="Doddapaneni H."/>
            <person name="Worley K.C."/>
            <person name="Muzny D.M."/>
            <person name="Gibbs R.A."/>
            <person name="Richards S."/>
        </authorList>
    </citation>
    <scope>NUCLEOTIDE SEQUENCE</scope>
    <source>
        <strain evidence="3">HAZT.00-mixed</strain>
        <tissue evidence="3">Whole organism</tissue>
    </source>
</reference>
<reference evidence="3" key="1">
    <citation type="submission" date="2014-08" db="EMBL/GenBank/DDBJ databases">
        <authorList>
            <person name="Murali S."/>
            <person name="Richards S."/>
            <person name="Bandaranaike D."/>
            <person name="Bellair M."/>
            <person name="Blankenburg K."/>
            <person name="Chao H."/>
            <person name="Dinh H."/>
            <person name="Doddapaneni H."/>
            <person name="Dugan-Rocha S."/>
            <person name="Elkadiri S."/>
            <person name="Gnanaolivu R."/>
            <person name="Hughes D."/>
            <person name="Lee S."/>
            <person name="Li M."/>
            <person name="Ming W."/>
            <person name="Munidasa M."/>
            <person name="Muniz J."/>
            <person name="Nguyen L."/>
            <person name="Osuji N."/>
            <person name="Pu L.-L."/>
            <person name="Puazo M."/>
            <person name="Skinner E."/>
            <person name="Qu C."/>
            <person name="Quiroz J."/>
            <person name="Raj R."/>
            <person name="Weissenberger G."/>
            <person name="Xin Y."/>
            <person name="Zou X."/>
            <person name="Han Y."/>
            <person name="Worley K."/>
            <person name="Muzny D."/>
            <person name="Gibbs R."/>
        </authorList>
    </citation>
    <scope>NUCLEOTIDE SEQUENCE</scope>
    <source>
        <strain evidence="3">HAZT.00-mixed</strain>
        <tissue evidence="3">Whole organism</tissue>
    </source>
</reference>
<feature type="signal peptide" evidence="2">
    <location>
        <begin position="1"/>
        <end position="25"/>
    </location>
</feature>
<proteinExistence type="predicted"/>
<protein>
    <submittedName>
        <fullName evidence="3">Uncharacterized protein</fullName>
    </submittedName>
</protein>
<evidence type="ECO:0000256" key="2">
    <source>
        <dbReference type="SAM" id="SignalP"/>
    </source>
</evidence>
<evidence type="ECO:0000256" key="1">
    <source>
        <dbReference type="SAM" id="MobiDB-lite"/>
    </source>
</evidence>
<dbReference type="Proteomes" id="UP000711488">
    <property type="component" value="Unassembled WGS sequence"/>
</dbReference>
<sequence>MGVGWVQYRRWTGALWVLYTLTVEGTHRTQVDPLVGAARPNTQRAAFSRAVDAVLLGGRLYWTAVGGEVFSEELNGGTYYHNRWVFRPCGVHVASTTGECGVHVASTTGECGVHVASTTGECGVHVASTSGECGVHVASTTGECGVHVASTTGECGVHVASTSGECGVHVASTIGGGGRPLPPPGGRHTLININVSQCTKSYALLGEHPGPMVAVGAATQQEPAPFTAPRHLNVLVTTTTAAASWAPPPASPPPFRGQRPTLSLRSIS</sequence>
<comment type="caution">
    <text evidence="3">The sequence shown here is derived from an EMBL/GenBank/DDBJ whole genome shotgun (WGS) entry which is preliminary data.</text>
</comment>
<feature type="chain" id="PRO_5025385416" evidence="2">
    <location>
        <begin position="26"/>
        <end position="268"/>
    </location>
</feature>
<dbReference type="EMBL" id="JQDR03010138">
    <property type="protein sequence ID" value="KAA0194653.1"/>
    <property type="molecule type" value="Genomic_DNA"/>
</dbReference>
<dbReference type="AlphaFoldDB" id="A0A6A0H0T5"/>
<name>A0A6A0H0T5_HYAAZ</name>
<feature type="region of interest" description="Disordered" evidence="1">
    <location>
        <begin position="243"/>
        <end position="268"/>
    </location>
</feature>
<organism evidence="3">
    <name type="scientific">Hyalella azteca</name>
    <name type="common">Amphipod</name>
    <dbReference type="NCBI Taxonomy" id="294128"/>
    <lineage>
        <taxon>Eukaryota</taxon>
        <taxon>Metazoa</taxon>
        <taxon>Ecdysozoa</taxon>
        <taxon>Arthropoda</taxon>
        <taxon>Crustacea</taxon>
        <taxon>Multicrustacea</taxon>
        <taxon>Malacostraca</taxon>
        <taxon>Eumalacostraca</taxon>
        <taxon>Peracarida</taxon>
        <taxon>Amphipoda</taxon>
        <taxon>Senticaudata</taxon>
        <taxon>Talitrida</taxon>
        <taxon>Talitroidea</taxon>
        <taxon>Hyalellidae</taxon>
        <taxon>Hyalella</taxon>
    </lineage>
</organism>
<feature type="compositionally biased region" description="Pro residues" evidence="1">
    <location>
        <begin position="246"/>
        <end position="255"/>
    </location>
</feature>
<accession>A0A6A0H0T5</accession>
<reference evidence="3" key="2">
    <citation type="journal article" date="2018" name="Environ. Sci. Technol.">
        <title>The Toxicogenome of Hyalella azteca: A Model for Sediment Ecotoxicology and Evolutionary Toxicology.</title>
        <authorList>
            <person name="Poynton H.C."/>
            <person name="Hasenbein S."/>
            <person name="Benoit J.B."/>
            <person name="Sepulveda M.S."/>
            <person name="Poelchau M.F."/>
            <person name="Hughes D.S.T."/>
            <person name="Murali S.C."/>
            <person name="Chen S."/>
            <person name="Glastad K.M."/>
            <person name="Goodisman M.A.D."/>
            <person name="Werren J.H."/>
            <person name="Vineis J.H."/>
            <person name="Bowen J.L."/>
            <person name="Friedrich M."/>
            <person name="Jones J."/>
            <person name="Robertson H.M."/>
            <person name="Feyereisen R."/>
            <person name="Mechler-Hickson A."/>
            <person name="Mathers N."/>
            <person name="Lee C.E."/>
            <person name="Colbourne J.K."/>
            <person name="Biales A."/>
            <person name="Johnston J.S."/>
            <person name="Wellborn G.A."/>
            <person name="Rosendale A.J."/>
            <person name="Cridge A.G."/>
            <person name="Munoz-Torres M.C."/>
            <person name="Bain P.A."/>
            <person name="Manny A.R."/>
            <person name="Major K.M."/>
            <person name="Lambert F.N."/>
            <person name="Vulpe C.D."/>
            <person name="Tuck P."/>
            <person name="Blalock B.J."/>
            <person name="Lin Y.Y."/>
            <person name="Smith M.E."/>
            <person name="Ochoa-Acuna H."/>
            <person name="Chen M.M."/>
            <person name="Childers C.P."/>
            <person name="Qu J."/>
            <person name="Dugan S."/>
            <person name="Lee S.L."/>
            <person name="Chao H."/>
            <person name="Dinh H."/>
            <person name="Han Y."/>
            <person name="Doddapaneni H."/>
            <person name="Worley K.C."/>
            <person name="Muzny D.M."/>
            <person name="Gibbs R.A."/>
            <person name="Richards S."/>
        </authorList>
    </citation>
    <scope>NUCLEOTIDE SEQUENCE</scope>
    <source>
        <strain evidence="3">HAZT.00-mixed</strain>
        <tissue evidence="3">Whole organism</tissue>
    </source>
</reference>
<evidence type="ECO:0000313" key="3">
    <source>
        <dbReference type="EMBL" id="KAA0194653.1"/>
    </source>
</evidence>
<gene>
    <name evidence="3" type="ORF">HAZT_HAZT004321</name>
</gene>
<keyword evidence="2" id="KW-0732">Signal</keyword>